<organism evidence="1 2">
    <name type="scientific">Petralouisia muris</name>
    <dbReference type="NCBI Taxonomy" id="3032872"/>
    <lineage>
        <taxon>Bacteria</taxon>
        <taxon>Bacillati</taxon>
        <taxon>Bacillota</taxon>
        <taxon>Clostridia</taxon>
        <taxon>Lachnospirales</taxon>
        <taxon>Lachnospiraceae</taxon>
        <taxon>Petralouisia</taxon>
    </lineage>
</organism>
<gene>
    <name evidence="1" type="ORF">E5329_16935</name>
</gene>
<accession>A0AC61RTM2</accession>
<protein>
    <submittedName>
        <fullName evidence="1">Uncharacterized protein</fullName>
    </submittedName>
</protein>
<sequence length="222" mass="26215">MIQIDIETIKNAFCIYISSLEYDSFYYGKDEKQRRLGWIEKADRFSQCLSAVNKGNRFDYLNWLHKLEIITDQECADAVYSIWTMQERFYRCGMSKAKMIKFIKMAEKSPLLQSDIDDLSDEKTVTIYRGVKINNYRGLSWTIDKSVADWFARRFGHNGDKCYVFIGTINKKDILALFSSRNEKEVVCDYRKIKNIQCEEIIIYDNPQSQFDKHIKMCITGE</sequence>
<evidence type="ECO:0000313" key="1">
    <source>
        <dbReference type="EMBL" id="TGY94981.1"/>
    </source>
</evidence>
<keyword evidence="2" id="KW-1185">Reference proteome</keyword>
<proteinExistence type="predicted"/>
<evidence type="ECO:0000313" key="2">
    <source>
        <dbReference type="Proteomes" id="UP000304953"/>
    </source>
</evidence>
<reference evidence="1" key="1">
    <citation type="submission" date="2019-04" db="EMBL/GenBank/DDBJ databases">
        <title>Microbes associate with the intestines of laboratory mice.</title>
        <authorList>
            <person name="Navarre W."/>
            <person name="Wong E."/>
            <person name="Huang K."/>
            <person name="Tropini C."/>
            <person name="Ng K."/>
            <person name="Yu B."/>
        </authorList>
    </citation>
    <scope>NUCLEOTIDE SEQUENCE</scope>
    <source>
        <strain evidence="1">NM01_1-7b</strain>
    </source>
</reference>
<comment type="caution">
    <text evidence="1">The sequence shown here is derived from an EMBL/GenBank/DDBJ whole genome shotgun (WGS) entry which is preliminary data.</text>
</comment>
<dbReference type="EMBL" id="SRYA01000037">
    <property type="protein sequence ID" value="TGY94981.1"/>
    <property type="molecule type" value="Genomic_DNA"/>
</dbReference>
<dbReference type="Proteomes" id="UP000304953">
    <property type="component" value="Unassembled WGS sequence"/>
</dbReference>
<name>A0AC61RTM2_9FIRM</name>